<dbReference type="InterPro" id="IPR008988">
    <property type="entry name" value="Transcriptional_repressor_C"/>
</dbReference>
<dbReference type="SUPFAM" id="SSF46785">
    <property type="entry name" value="Winged helix' DNA-binding domain"/>
    <property type="match status" value="1"/>
</dbReference>
<dbReference type="InterPro" id="IPR004408">
    <property type="entry name" value="Biotin_CoA_COase_ligase"/>
</dbReference>
<dbReference type="InterPro" id="IPR045864">
    <property type="entry name" value="aa-tRNA-synth_II/BPL/LPL"/>
</dbReference>
<gene>
    <name evidence="5" type="ordered locus">Tpen_1488</name>
</gene>
<dbReference type="CDD" id="cd00090">
    <property type="entry name" value="HTH_ARSR"/>
    <property type="match status" value="1"/>
</dbReference>
<dbReference type="HOGENOM" id="CLU_051096_0_0_2"/>
<evidence type="ECO:0000256" key="2">
    <source>
        <dbReference type="ARBA" id="ARBA00022741"/>
    </source>
</evidence>
<dbReference type="AlphaFoldDB" id="A1S0A5"/>
<sequence>MDGKELRRRVLEVLARRGGYVRGGELAEKLGVSKVAIHRAIVGLRKMGYVVESHPRRGYRLVSSDNLADANAVVAGAGRTLRYTAYYVKTCGSTQDVADALASQGAEEGTVVVAESMTSGRGRLGRRWFAGPGGLWFTVILRPQQMKHLQLLSLAAGLSVAKSVRGLYGIDARLKWPNDVVVGERKLCGILVEGKAEADALKYLLLGVGVNVNNEVPEGLEGVATSIKEILGHPVPRLPLLKAILAGLDGYYAALKRGEPGRVVEEWKTLSSTLGRRVRVSIVGGGVVEGVAVDVTSRGELVVQKDTGGRVTVDAGDVEHLR</sequence>
<keyword evidence="3" id="KW-0067">ATP-binding</keyword>
<dbReference type="Proteomes" id="UP000000641">
    <property type="component" value="Chromosome"/>
</dbReference>
<dbReference type="GeneID" id="4601283"/>
<dbReference type="Pfam" id="PF03099">
    <property type="entry name" value="BPL_LplA_LipB"/>
    <property type="match status" value="1"/>
</dbReference>
<name>A1S0A5_THEPD</name>
<dbReference type="Pfam" id="PF08279">
    <property type="entry name" value="HTH_11"/>
    <property type="match status" value="1"/>
</dbReference>
<dbReference type="PANTHER" id="PTHR12835:SF5">
    <property type="entry name" value="BIOTIN--PROTEIN LIGASE"/>
    <property type="match status" value="1"/>
</dbReference>
<dbReference type="InterPro" id="IPR013196">
    <property type="entry name" value="HTH_11"/>
</dbReference>
<dbReference type="SUPFAM" id="SSF55681">
    <property type="entry name" value="Class II aaRS and biotin synthetases"/>
    <property type="match status" value="1"/>
</dbReference>
<keyword evidence="6" id="KW-1185">Reference proteome</keyword>
<dbReference type="InterPro" id="IPR036388">
    <property type="entry name" value="WH-like_DNA-bd_sf"/>
</dbReference>
<dbReference type="EMBL" id="CP000505">
    <property type="protein sequence ID" value="ABL78885.1"/>
    <property type="molecule type" value="Genomic_DNA"/>
</dbReference>
<evidence type="ECO:0000259" key="4">
    <source>
        <dbReference type="PROSITE" id="PS51733"/>
    </source>
</evidence>
<dbReference type="eggNOG" id="arCOG01940">
    <property type="taxonomic scope" value="Archaea"/>
</dbReference>
<dbReference type="InterPro" id="IPR004143">
    <property type="entry name" value="BPL_LPL_catalytic"/>
</dbReference>
<protein>
    <submittedName>
        <fullName evidence="5">Biotin--acetyl-CoA-carboxylase ligase</fullName>
    </submittedName>
</protein>
<reference evidence="6" key="1">
    <citation type="journal article" date="2008" name="J. Bacteriol.">
        <title>Genome sequence of Thermofilum pendens reveals an exceptional loss of biosynthetic pathways without genome reduction.</title>
        <authorList>
            <person name="Anderson I."/>
            <person name="Rodriguez J."/>
            <person name="Susanti D."/>
            <person name="Porat I."/>
            <person name="Reich C."/>
            <person name="Ulrich L.E."/>
            <person name="Elkins J.G."/>
            <person name="Mavromatis K."/>
            <person name="Lykidis A."/>
            <person name="Kim E."/>
            <person name="Thompson L.S."/>
            <person name="Nolan M."/>
            <person name="Land M."/>
            <person name="Copeland A."/>
            <person name="Lapidus A."/>
            <person name="Lucas S."/>
            <person name="Detter C."/>
            <person name="Zhulin I.B."/>
            <person name="Olsen G.J."/>
            <person name="Whitman W."/>
            <person name="Mukhopadhyay B."/>
            <person name="Bristow J."/>
            <person name="Kyrpides N."/>
        </authorList>
    </citation>
    <scope>NUCLEOTIDE SEQUENCE [LARGE SCALE GENOMIC DNA]</scope>
    <source>
        <strain evidence="6">DSM 2475 / Hrk 5</strain>
    </source>
</reference>
<dbReference type="GO" id="GO:0004077">
    <property type="term" value="F:biotin--[biotin carboxyl-carrier protein] ligase activity"/>
    <property type="evidence" value="ECO:0007669"/>
    <property type="project" value="InterPro"/>
</dbReference>
<dbReference type="Gene3D" id="1.10.10.10">
    <property type="entry name" value="Winged helix-like DNA-binding domain superfamily/Winged helix DNA-binding domain"/>
    <property type="match status" value="1"/>
</dbReference>
<organism evidence="5 6">
    <name type="scientific">Thermofilum pendens (strain DSM 2475 / Hrk 5)</name>
    <dbReference type="NCBI Taxonomy" id="368408"/>
    <lineage>
        <taxon>Archaea</taxon>
        <taxon>Thermoproteota</taxon>
        <taxon>Thermoprotei</taxon>
        <taxon>Thermofilales</taxon>
        <taxon>Thermofilaceae</taxon>
        <taxon>Thermofilum</taxon>
    </lineage>
</organism>
<dbReference type="Gene3D" id="3.30.930.10">
    <property type="entry name" value="Bira Bifunctional Protein, Domain 2"/>
    <property type="match status" value="1"/>
</dbReference>
<keyword evidence="1 5" id="KW-0436">Ligase</keyword>
<dbReference type="OrthoDB" id="46252at2157"/>
<proteinExistence type="inferred from homology"/>
<dbReference type="PROSITE" id="PS51733">
    <property type="entry name" value="BPL_LPL_CATALYTIC"/>
    <property type="match status" value="1"/>
</dbReference>
<evidence type="ECO:0000313" key="5">
    <source>
        <dbReference type="EMBL" id="ABL78885.1"/>
    </source>
</evidence>
<dbReference type="GO" id="GO:0005737">
    <property type="term" value="C:cytoplasm"/>
    <property type="evidence" value="ECO:0007669"/>
    <property type="project" value="TreeGrafter"/>
</dbReference>
<dbReference type="SUPFAM" id="SSF50037">
    <property type="entry name" value="C-terminal domain of transcriptional repressors"/>
    <property type="match status" value="1"/>
</dbReference>
<dbReference type="Pfam" id="PF02237">
    <property type="entry name" value="BPL_C"/>
    <property type="match status" value="1"/>
</dbReference>
<dbReference type="GO" id="GO:0005524">
    <property type="term" value="F:ATP binding"/>
    <property type="evidence" value="ECO:0007669"/>
    <property type="project" value="UniProtKB-KW"/>
</dbReference>
<dbReference type="InterPro" id="IPR003142">
    <property type="entry name" value="BPL_C"/>
</dbReference>
<accession>A1S0A5</accession>
<dbReference type="Gene3D" id="2.30.30.100">
    <property type="match status" value="1"/>
</dbReference>
<dbReference type="InterPro" id="IPR011991">
    <property type="entry name" value="ArsR-like_HTH"/>
</dbReference>
<evidence type="ECO:0000313" key="6">
    <source>
        <dbReference type="Proteomes" id="UP000000641"/>
    </source>
</evidence>
<evidence type="ECO:0000256" key="1">
    <source>
        <dbReference type="ARBA" id="ARBA00022598"/>
    </source>
</evidence>
<dbReference type="HAMAP" id="MF_00978">
    <property type="entry name" value="Bifunct_BirA"/>
    <property type="match status" value="1"/>
</dbReference>
<dbReference type="GO" id="GO:0006355">
    <property type="term" value="P:regulation of DNA-templated transcription"/>
    <property type="evidence" value="ECO:0007669"/>
    <property type="project" value="InterPro"/>
</dbReference>
<feature type="domain" description="BPL/LPL catalytic" evidence="4">
    <location>
        <begin position="74"/>
        <end position="256"/>
    </location>
</feature>
<dbReference type="KEGG" id="tpe:Tpen_1488"/>
<dbReference type="InterPro" id="IPR036390">
    <property type="entry name" value="WH_DNA-bd_sf"/>
</dbReference>
<dbReference type="CDD" id="cd16442">
    <property type="entry name" value="BPL"/>
    <property type="match status" value="1"/>
</dbReference>
<dbReference type="NCBIfam" id="TIGR00121">
    <property type="entry name" value="birA_ligase"/>
    <property type="match status" value="1"/>
</dbReference>
<dbReference type="STRING" id="368408.Tpen_1488"/>
<dbReference type="InterPro" id="IPR030855">
    <property type="entry name" value="Bifunct_BirA"/>
</dbReference>
<dbReference type="EnsemblBacteria" id="ABL78885">
    <property type="protein sequence ID" value="ABL78885"/>
    <property type="gene ID" value="Tpen_1488"/>
</dbReference>
<dbReference type="PANTHER" id="PTHR12835">
    <property type="entry name" value="BIOTIN PROTEIN LIGASE"/>
    <property type="match status" value="1"/>
</dbReference>
<evidence type="ECO:0000256" key="3">
    <source>
        <dbReference type="ARBA" id="ARBA00022840"/>
    </source>
</evidence>
<keyword evidence="2" id="KW-0547">Nucleotide-binding</keyword>
<dbReference type="RefSeq" id="WP_011753150.1">
    <property type="nucleotide sequence ID" value="NC_008698.1"/>
</dbReference>